<dbReference type="AlphaFoldDB" id="A0A645GD88"/>
<feature type="compositionally biased region" description="Basic and acidic residues" evidence="1">
    <location>
        <begin position="19"/>
        <end position="41"/>
    </location>
</feature>
<dbReference type="EMBL" id="VSSQ01073860">
    <property type="protein sequence ID" value="MPN24867.1"/>
    <property type="molecule type" value="Genomic_DNA"/>
</dbReference>
<reference evidence="2" key="1">
    <citation type="submission" date="2019-08" db="EMBL/GenBank/DDBJ databases">
        <authorList>
            <person name="Kucharzyk K."/>
            <person name="Murdoch R.W."/>
            <person name="Higgins S."/>
            <person name="Loffler F."/>
        </authorList>
    </citation>
    <scope>NUCLEOTIDE SEQUENCE</scope>
</reference>
<proteinExistence type="predicted"/>
<feature type="region of interest" description="Disordered" evidence="1">
    <location>
        <begin position="81"/>
        <end position="136"/>
    </location>
</feature>
<evidence type="ECO:0000256" key="1">
    <source>
        <dbReference type="SAM" id="MobiDB-lite"/>
    </source>
</evidence>
<feature type="region of interest" description="Disordered" evidence="1">
    <location>
        <begin position="1"/>
        <end position="42"/>
    </location>
</feature>
<sequence length="136" mass="14530">MRAHPVGQEMGQPGAVEGQEGHPTDPRTIRGPERQRLEDPARIGGGVRRLHLLLLCEQAGGRQDPLTLGPVHALAGVAVTGPAGQQGQDQQPQQLCDRQAACQAPGAHRTSRPVDRSGSDRLVHTIGRTDRSVRPL</sequence>
<protein>
    <submittedName>
        <fullName evidence="2">Uncharacterized protein</fullName>
    </submittedName>
</protein>
<evidence type="ECO:0000313" key="2">
    <source>
        <dbReference type="EMBL" id="MPN24867.1"/>
    </source>
</evidence>
<organism evidence="2">
    <name type="scientific">bioreactor metagenome</name>
    <dbReference type="NCBI Taxonomy" id="1076179"/>
    <lineage>
        <taxon>unclassified sequences</taxon>
        <taxon>metagenomes</taxon>
        <taxon>ecological metagenomes</taxon>
    </lineage>
</organism>
<feature type="compositionally biased region" description="Low complexity" evidence="1">
    <location>
        <begin position="81"/>
        <end position="94"/>
    </location>
</feature>
<comment type="caution">
    <text evidence="2">The sequence shown here is derived from an EMBL/GenBank/DDBJ whole genome shotgun (WGS) entry which is preliminary data.</text>
</comment>
<accession>A0A645GD88</accession>
<name>A0A645GD88_9ZZZZ</name>
<feature type="compositionally biased region" description="Basic and acidic residues" evidence="1">
    <location>
        <begin position="112"/>
        <end position="136"/>
    </location>
</feature>
<gene>
    <name evidence="2" type="ORF">SDC9_172272</name>
</gene>